<evidence type="ECO:0000313" key="1">
    <source>
        <dbReference type="EMBL" id="BAN00832.1"/>
    </source>
</evidence>
<dbReference type="KEGG" id="aym:YM304_05180"/>
<dbReference type="EMBL" id="AP012057">
    <property type="protein sequence ID" value="BAN00832.1"/>
    <property type="molecule type" value="Genomic_DNA"/>
</dbReference>
<gene>
    <name evidence="1" type="ORF">YM304_05180</name>
</gene>
<proteinExistence type="predicted"/>
<dbReference type="RefSeq" id="WP_015440080.1">
    <property type="nucleotide sequence ID" value="NC_020520.1"/>
</dbReference>
<organism evidence="1 2">
    <name type="scientific">Ilumatobacter coccineus (strain NBRC 103263 / KCTC 29153 / YM16-304)</name>
    <dbReference type="NCBI Taxonomy" id="1313172"/>
    <lineage>
        <taxon>Bacteria</taxon>
        <taxon>Bacillati</taxon>
        <taxon>Actinomycetota</taxon>
        <taxon>Acidimicrobiia</taxon>
        <taxon>Acidimicrobiales</taxon>
        <taxon>Ilumatobacteraceae</taxon>
        <taxon>Ilumatobacter</taxon>
    </lineage>
</organism>
<name>A0A6C7E3A5_ILUCY</name>
<reference evidence="1 2" key="1">
    <citation type="journal article" date="2013" name="Int. J. Syst. Evol. Microbiol.">
        <title>Ilumatobacter nonamiense sp. nov. and Ilumatobacter coccineum sp. nov., isolated from seashore sand.</title>
        <authorList>
            <person name="Matsumoto A."/>
            <person name="Kasai H."/>
            <person name="Matsuo Y."/>
            <person name="Shizuri Y."/>
            <person name="Ichikawa N."/>
            <person name="Fujita N."/>
            <person name="Omura S."/>
            <person name="Takahashi Y."/>
        </authorList>
    </citation>
    <scope>NUCLEOTIDE SEQUENCE [LARGE SCALE GENOMIC DNA]</scope>
    <source>
        <strain evidence="2">NBRC 103263 / KCTC 29153 / YM16-304</strain>
    </source>
</reference>
<dbReference type="Proteomes" id="UP000011863">
    <property type="component" value="Chromosome"/>
</dbReference>
<dbReference type="InterPro" id="IPR029060">
    <property type="entry name" value="PIN-like_dom_sf"/>
</dbReference>
<protein>
    <recommendedName>
        <fullName evidence="3">PIN domain-containing protein</fullName>
    </recommendedName>
</protein>
<dbReference type="AlphaFoldDB" id="A0A6C7E3A5"/>
<accession>A0A6C7E3A5</accession>
<evidence type="ECO:0008006" key="3">
    <source>
        <dbReference type="Google" id="ProtNLM"/>
    </source>
</evidence>
<evidence type="ECO:0000313" key="2">
    <source>
        <dbReference type="Proteomes" id="UP000011863"/>
    </source>
</evidence>
<dbReference type="CDD" id="cd09873">
    <property type="entry name" value="PIN_Pae0151-like"/>
    <property type="match status" value="1"/>
</dbReference>
<sequence>MIIATWLPLCVPTANGQTPDVHVVVDASLLAGTLVDVQGDIGRRYREKLTDLVGDDRAYVMRTLTKLEVAAALRNKLLRASSDPVLTEEHCDRAIRSMASWPFQRIELTQPMLVRVWEMRNNITPYDAMYVAATEQLMNEHDGNAVLATADGRLANAPVLSVPVERFSPDDP</sequence>
<dbReference type="OrthoDB" id="4377304at2"/>
<keyword evidence="2" id="KW-1185">Reference proteome</keyword>
<dbReference type="SUPFAM" id="SSF88723">
    <property type="entry name" value="PIN domain-like"/>
    <property type="match status" value="1"/>
</dbReference>
<dbReference type="InterPro" id="IPR044153">
    <property type="entry name" value="PIN_Pae0151-like"/>
</dbReference>
<dbReference type="Gene3D" id="3.40.50.1010">
    <property type="entry name" value="5'-nuclease"/>
    <property type="match status" value="1"/>
</dbReference>